<feature type="domain" description="Glycoside hydrolase family 2 immunoglobulin-like beta-sandwich" evidence="3">
    <location>
        <begin position="204"/>
        <end position="310"/>
    </location>
</feature>
<dbReference type="InterPro" id="IPR051913">
    <property type="entry name" value="GH2_Domain-Containing"/>
</dbReference>
<keyword evidence="5" id="KW-0378">Hydrolase</keyword>
<dbReference type="SUPFAM" id="SSF49303">
    <property type="entry name" value="beta-Galactosidase/glucuronidase domain"/>
    <property type="match status" value="1"/>
</dbReference>
<sequence>MDNTVDSSRPSIFPASEQDGSYPRPQLMRPVWADLSGEWGFRFDDNDEGLAEGWQFNPVFDRRIIVPFPPESPASGIHDTGFHSVVWYHCEIGIDDLKEAGLGSQGERLIIHFGAVDYRCNVWLNGILLGEHEGGHTPFSFDATAALTKDRLTQSLVVRAEDLPGDVAQPRGKQDWERDPHVIWYHRTTGIWQPVWLEAVPRVAVETLSWHPDLATSTVKVAVTFNRLPRPGTVLKVDLTYKGVTIGDLAISANRTRVEGTISLARQTNGQDYEQLLWSPETPRLVDATVTLSDGAGARVDAVGSYLGLRSVAVEGGHFLLNDRPYYLRSVLNQGYWPESHLASPSADALRAEAQLIKDLGFNATRVHQKIEDPRFLYWTDRLGLLVWTEMPSVFEFSRTAIRRVTAEWTEIITRDISHPSIVTWVPLNESWGVQHIAHDNAIQNYSRALFHLTKALDSSRPVVSNDGWEHLDSDIWSIHDYEASGPVLRERYADAESARKLFEGMGPSGRRLRLSEEPDRGQPIMLTEFGGIKFQTDSESLDDAWGYSTAQSAAEFQAQFRTILEAVHASTILAGYCYTQLTDTLQEANGLVTPDRTPKLPLDVLRAIITGIDAPLDQKYTLESHDRIADPDPTFAPA</sequence>
<comment type="similarity">
    <text evidence="1">Belongs to the glycosyl hydrolase 2 family.</text>
</comment>
<dbReference type="AlphaFoldDB" id="A0A4R8W826"/>
<dbReference type="GO" id="GO:0005975">
    <property type="term" value="P:carbohydrate metabolic process"/>
    <property type="evidence" value="ECO:0007669"/>
    <property type="project" value="InterPro"/>
</dbReference>
<dbReference type="EMBL" id="SOFM01000027">
    <property type="protein sequence ID" value="TFC03587.1"/>
    <property type="molecule type" value="Genomic_DNA"/>
</dbReference>
<dbReference type="InterPro" id="IPR017853">
    <property type="entry name" value="GH"/>
</dbReference>
<proteinExistence type="inferred from homology"/>
<dbReference type="Proteomes" id="UP000297643">
    <property type="component" value="Unassembled WGS sequence"/>
</dbReference>
<reference evidence="5 6" key="1">
    <citation type="submission" date="2019-03" db="EMBL/GenBank/DDBJ databases">
        <title>Genomics of glacier-inhabiting Cryobacterium strains.</title>
        <authorList>
            <person name="Liu Q."/>
            <person name="Xin Y.-H."/>
        </authorList>
    </citation>
    <scope>NUCLEOTIDE SEQUENCE [LARGE SCALE GENOMIC DNA]</scope>
    <source>
        <strain evidence="5 6">RHLT2-21</strain>
    </source>
</reference>
<protein>
    <submittedName>
        <fullName evidence="5">Glycoside hydrolase family 2</fullName>
    </submittedName>
</protein>
<dbReference type="SUPFAM" id="SSF49785">
    <property type="entry name" value="Galactose-binding domain-like"/>
    <property type="match status" value="1"/>
</dbReference>
<organism evidence="5 6">
    <name type="scientific">Cryobacterium mannosilyticum</name>
    <dbReference type="NCBI Taxonomy" id="1259190"/>
    <lineage>
        <taxon>Bacteria</taxon>
        <taxon>Bacillati</taxon>
        <taxon>Actinomycetota</taxon>
        <taxon>Actinomycetes</taxon>
        <taxon>Micrococcales</taxon>
        <taxon>Microbacteriaceae</taxon>
        <taxon>Cryobacterium</taxon>
    </lineage>
</organism>
<evidence type="ECO:0000256" key="1">
    <source>
        <dbReference type="ARBA" id="ARBA00007401"/>
    </source>
</evidence>
<dbReference type="InterPro" id="IPR006102">
    <property type="entry name" value="Ig-like_GH2"/>
</dbReference>
<dbReference type="InterPro" id="IPR008979">
    <property type="entry name" value="Galactose-bd-like_sf"/>
</dbReference>
<evidence type="ECO:0000259" key="3">
    <source>
        <dbReference type="Pfam" id="PF00703"/>
    </source>
</evidence>
<feature type="region of interest" description="Disordered" evidence="2">
    <location>
        <begin position="1"/>
        <end position="22"/>
    </location>
</feature>
<dbReference type="PANTHER" id="PTHR42732:SF3">
    <property type="entry name" value="HYDROLASE"/>
    <property type="match status" value="1"/>
</dbReference>
<dbReference type="Pfam" id="PF02836">
    <property type="entry name" value="Glyco_hydro_2_C"/>
    <property type="match status" value="1"/>
</dbReference>
<dbReference type="Gene3D" id="2.60.120.260">
    <property type="entry name" value="Galactose-binding domain-like"/>
    <property type="match status" value="1"/>
</dbReference>
<dbReference type="RefSeq" id="WP_134509006.1">
    <property type="nucleotide sequence ID" value="NZ_SOFM01000027.1"/>
</dbReference>
<name>A0A4R8W826_9MICO</name>
<evidence type="ECO:0000313" key="6">
    <source>
        <dbReference type="Proteomes" id="UP000297643"/>
    </source>
</evidence>
<dbReference type="Gene3D" id="3.20.20.80">
    <property type="entry name" value="Glycosidases"/>
    <property type="match status" value="1"/>
</dbReference>
<dbReference type="InterPro" id="IPR036156">
    <property type="entry name" value="Beta-gal/glucu_dom_sf"/>
</dbReference>
<dbReference type="SUPFAM" id="SSF51445">
    <property type="entry name" value="(Trans)glycosidases"/>
    <property type="match status" value="1"/>
</dbReference>
<dbReference type="InterPro" id="IPR006103">
    <property type="entry name" value="Glyco_hydro_2_cat"/>
</dbReference>
<dbReference type="PANTHER" id="PTHR42732">
    <property type="entry name" value="BETA-GALACTOSIDASE"/>
    <property type="match status" value="1"/>
</dbReference>
<keyword evidence="6" id="KW-1185">Reference proteome</keyword>
<evidence type="ECO:0000259" key="4">
    <source>
        <dbReference type="Pfam" id="PF02836"/>
    </source>
</evidence>
<comment type="caution">
    <text evidence="5">The sequence shown here is derived from an EMBL/GenBank/DDBJ whole genome shotgun (WGS) entry which is preliminary data.</text>
</comment>
<dbReference type="GO" id="GO:0004553">
    <property type="term" value="F:hydrolase activity, hydrolyzing O-glycosyl compounds"/>
    <property type="evidence" value="ECO:0007669"/>
    <property type="project" value="InterPro"/>
</dbReference>
<feature type="compositionally biased region" description="Polar residues" evidence="2">
    <location>
        <begin position="1"/>
        <end position="10"/>
    </location>
</feature>
<evidence type="ECO:0000313" key="5">
    <source>
        <dbReference type="EMBL" id="TFC03587.1"/>
    </source>
</evidence>
<evidence type="ECO:0000256" key="2">
    <source>
        <dbReference type="SAM" id="MobiDB-lite"/>
    </source>
</evidence>
<dbReference type="Pfam" id="PF00703">
    <property type="entry name" value="Glyco_hydro_2"/>
    <property type="match status" value="1"/>
</dbReference>
<accession>A0A4R8W826</accession>
<gene>
    <name evidence="5" type="ORF">E3O32_09760</name>
</gene>
<feature type="domain" description="Glycoside hydrolase family 2 catalytic" evidence="4">
    <location>
        <begin position="312"/>
        <end position="613"/>
    </location>
</feature>